<dbReference type="EMBL" id="JABMIG020000025">
    <property type="protein sequence ID" value="KAL3801646.1"/>
    <property type="molecule type" value="Genomic_DNA"/>
</dbReference>
<evidence type="ECO:0000313" key="4">
    <source>
        <dbReference type="EMBL" id="KAL3801646.1"/>
    </source>
</evidence>
<feature type="domain" description="Glycolipid transfer protein" evidence="3">
    <location>
        <begin position="140"/>
        <end position="284"/>
    </location>
</feature>
<keyword evidence="5" id="KW-1185">Reference proteome</keyword>
<evidence type="ECO:0000313" key="5">
    <source>
        <dbReference type="Proteomes" id="UP001516023"/>
    </source>
</evidence>
<dbReference type="InterPro" id="IPR014830">
    <property type="entry name" value="Glycolipid_transfer_prot_dom"/>
</dbReference>
<sequence>MRRHRALNIPFLLLLCRIGECIASESAISQPNRPSTTFPYFLRGGSTATATVTRTKTRQRQRSKPRRGPQEFVVGVQRLTTKFQNDASRQWTNLQANAKREWDQFLADLPRIRPHTFQSHSKLDEVCKSFSSVLTNNNGIDTAQLLKACRAHLAFIKSAGSSLRLVAKDLEGNLAKAEKLFHKSPEACRHLSTLLELERSTGIHQGNVLKDPSAAIGLLWIRRSLAFQADLYASFLESGIHPRDAAMSSYTKHLRPYHGWALSKLFSASLSQMPEREAFIAKFGGVDMDELTEECDADVKRKLKTLVDAWDPLLSCWKEDFERMGLEDTRKV</sequence>
<accession>A0ABD3QNZ6</accession>
<evidence type="ECO:0000256" key="2">
    <source>
        <dbReference type="SAM" id="SignalP"/>
    </source>
</evidence>
<dbReference type="PANTHER" id="PTHR10219:SF43">
    <property type="entry name" value="GLYCOLIPID TRANSFER PROTEIN DOMAIN-CONTAINING PROTEIN"/>
    <property type="match status" value="1"/>
</dbReference>
<comment type="caution">
    <text evidence="4">The sequence shown here is derived from an EMBL/GenBank/DDBJ whole genome shotgun (WGS) entry which is preliminary data.</text>
</comment>
<evidence type="ECO:0000256" key="1">
    <source>
        <dbReference type="SAM" id="MobiDB-lite"/>
    </source>
</evidence>
<feature type="region of interest" description="Disordered" evidence="1">
    <location>
        <begin position="49"/>
        <end position="70"/>
    </location>
</feature>
<name>A0ABD3QNZ6_9STRA</name>
<dbReference type="InterPro" id="IPR036497">
    <property type="entry name" value="GLTP_sf"/>
</dbReference>
<proteinExistence type="predicted"/>
<dbReference type="PANTHER" id="PTHR10219">
    <property type="entry name" value="GLYCOLIPID TRANSFER PROTEIN-RELATED"/>
    <property type="match status" value="1"/>
</dbReference>
<dbReference type="Pfam" id="PF08718">
    <property type="entry name" value="GLTP"/>
    <property type="match status" value="1"/>
</dbReference>
<feature type="compositionally biased region" description="Basic residues" evidence="1">
    <location>
        <begin position="55"/>
        <end position="67"/>
    </location>
</feature>
<feature type="signal peptide" evidence="2">
    <location>
        <begin position="1"/>
        <end position="23"/>
    </location>
</feature>
<feature type="chain" id="PRO_5044740945" description="Glycolipid transfer protein domain-containing protein" evidence="2">
    <location>
        <begin position="24"/>
        <end position="332"/>
    </location>
</feature>
<organism evidence="4 5">
    <name type="scientific">Cyclotella cryptica</name>
    <dbReference type="NCBI Taxonomy" id="29204"/>
    <lineage>
        <taxon>Eukaryota</taxon>
        <taxon>Sar</taxon>
        <taxon>Stramenopiles</taxon>
        <taxon>Ochrophyta</taxon>
        <taxon>Bacillariophyta</taxon>
        <taxon>Coscinodiscophyceae</taxon>
        <taxon>Thalassiosirophycidae</taxon>
        <taxon>Stephanodiscales</taxon>
        <taxon>Stephanodiscaceae</taxon>
        <taxon>Cyclotella</taxon>
    </lineage>
</organism>
<gene>
    <name evidence="4" type="ORF">HJC23_013151</name>
</gene>
<evidence type="ECO:0000259" key="3">
    <source>
        <dbReference type="Pfam" id="PF08718"/>
    </source>
</evidence>
<protein>
    <recommendedName>
        <fullName evidence="3">Glycolipid transfer protein domain-containing protein</fullName>
    </recommendedName>
</protein>
<dbReference type="SUPFAM" id="SSF110004">
    <property type="entry name" value="Glycolipid transfer protein, GLTP"/>
    <property type="match status" value="1"/>
</dbReference>
<dbReference type="AlphaFoldDB" id="A0ABD3QNZ6"/>
<dbReference type="Gene3D" id="1.10.3520.10">
    <property type="entry name" value="Glycolipid transfer protein"/>
    <property type="match status" value="1"/>
</dbReference>
<keyword evidence="2" id="KW-0732">Signal</keyword>
<dbReference type="Proteomes" id="UP001516023">
    <property type="component" value="Unassembled WGS sequence"/>
</dbReference>
<reference evidence="4 5" key="1">
    <citation type="journal article" date="2020" name="G3 (Bethesda)">
        <title>Improved Reference Genome for Cyclotella cryptica CCMP332, a Model for Cell Wall Morphogenesis, Salinity Adaptation, and Lipid Production in Diatoms (Bacillariophyta).</title>
        <authorList>
            <person name="Roberts W.R."/>
            <person name="Downey K.M."/>
            <person name="Ruck E.C."/>
            <person name="Traller J.C."/>
            <person name="Alverson A.J."/>
        </authorList>
    </citation>
    <scope>NUCLEOTIDE SEQUENCE [LARGE SCALE GENOMIC DNA]</scope>
    <source>
        <strain evidence="4 5">CCMP332</strain>
    </source>
</reference>